<evidence type="ECO:0000313" key="5">
    <source>
        <dbReference type="EMBL" id="SIO12069.1"/>
    </source>
</evidence>
<dbReference type="InterPro" id="IPR017871">
    <property type="entry name" value="ABC_transporter-like_CS"/>
</dbReference>
<dbReference type="RefSeq" id="WP_074216659.1">
    <property type="nucleotide sequence ID" value="NZ_FSRG01000005.1"/>
</dbReference>
<dbReference type="InterPro" id="IPR027417">
    <property type="entry name" value="P-loop_NTPase"/>
</dbReference>
<protein>
    <submittedName>
        <fullName evidence="5">Molybdate transport system ATP-binding protein</fullName>
    </submittedName>
</protein>
<keyword evidence="3 5" id="KW-0067">ATP-binding</keyword>
<evidence type="ECO:0000259" key="4">
    <source>
        <dbReference type="PROSITE" id="PS50893"/>
    </source>
</evidence>
<accession>A0A1N6GX08</accession>
<dbReference type="EMBL" id="FSRG01000005">
    <property type="protein sequence ID" value="SIO12069.1"/>
    <property type="molecule type" value="Genomic_DNA"/>
</dbReference>
<reference evidence="6" key="1">
    <citation type="submission" date="2016-11" db="EMBL/GenBank/DDBJ databases">
        <authorList>
            <person name="Varghese N."/>
            <person name="Submissions S."/>
        </authorList>
    </citation>
    <scope>NUCLEOTIDE SEQUENCE [LARGE SCALE GENOMIC DNA]</scope>
    <source>
        <strain evidence="6">DSM 17456</strain>
    </source>
</reference>
<proteinExistence type="predicted"/>
<dbReference type="InterPro" id="IPR050093">
    <property type="entry name" value="ABC_SmlMolc_Importer"/>
</dbReference>
<dbReference type="InterPro" id="IPR003593">
    <property type="entry name" value="AAA+_ATPase"/>
</dbReference>
<dbReference type="PANTHER" id="PTHR42781:SF4">
    <property type="entry name" value="SPERMIDINE_PUTRESCINE IMPORT ATP-BINDING PROTEIN POTA"/>
    <property type="match status" value="1"/>
</dbReference>
<dbReference type="SUPFAM" id="SSF52540">
    <property type="entry name" value="P-loop containing nucleoside triphosphate hydrolases"/>
    <property type="match status" value="1"/>
</dbReference>
<evidence type="ECO:0000256" key="3">
    <source>
        <dbReference type="ARBA" id="ARBA00022840"/>
    </source>
</evidence>
<dbReference type="GO" id="GO:0005524">
    <property type="term" value="F:ATP binding"/>
    <property type="evidence" value="ECO:0007669"/>
    <property type="project" value="UniProtKB-KW"/>
</dbReference>
<dbReference type="PANTHER" id="PTHR42781">
    <property type="entry name" value="SPERMIDINE/PUTRESCINE IMPORT ATP-BINDING PROTEIN POTA"/>
    <property type="match status" value="1"/>
</dbReference>
<evidence type="ECO:0000256" key="1">
    <source>
        <dbReference type="ARBA" id="ARBA00022448"/>
    </source>
</evidence>
<keyword evidence="1" id="KW-0813">Transport</keyword>
<gene>
    <name evidence="5" type="ORF">SAMN02745161_1860</name>
</gene>
<feature type="domain" description="ABC transporter" evidence="4">
    <location>
        <begin position="2"/>
        <end position="228"/>
    </location>
</feature>
<name>A0A1N6GX08_9BACT</name>
<evidence type="ECO:0000313" key="6">
    <source>
        <dbReference type="Proteomes" id="UP000184694"/>
    </source>
</evidence>
<dbReference type="PROSITE" id="PS00211">
    <property type="entry name" value="ABC_TRANSPORTER_1"/>
    <property type="match status" value="1"/>
</dbReference>
<dbReference type="InterPro" id="IPR003439">
    <property type="entry name" value="ABC_transporter-like_ATP-bd"/>
</dbReference>
<sequence>MTLTLSVSKQLENITVELETTCPSNTLTAIVGPSGSGKTTLIRMLAGLETPDSGTISYNETIWFSSASGLIVPPQRRHVGLVFQDYTLFPHLTVEKNILFAAVKPETVPDLLQTFGIEHIRNKKPHSISGGERQRAAFCQALAREPVALFLDEPFSALDVTTRRKLQHLLLEIKTQLPIPIIHVTHDLEEATLLGDSIIAMEQGKLSPDWLNKQLRAAHHAAHNNFPYEQCHHCDINNLKPNTTSSEKQNAGIR</sequence>
<dbReference type="Proteomes" id="UP000184694">
    <property type="component" value="Unassembled WGS sequence"/>
</dbReference>
<dbReference type="Pfam" id="PF00005">
    <property type="entry name" value="ABC_tran"/>
    <property type="match status" value="1"/>
</dbReference>
<dbReference type="GO" id="GO:0016887">
    <property type="term" value="F:ATP hydrolysis activity"/>
    <property type="evidence" value="ECO:0007669"/>
    <property type="project" value="InterPro"/>
</dbReference>
<dbReference type="SMART" id="SM00382">
    <property type="entry name" value="AAA"/>
    <property type="match status" value="1"/>
</dbReference>
<dbReference type="Gene3D" id="3.40.50.300">
    <property type="entry name" value="P-loop containing nucleotide triphosphate hydrolases"/>
    <property type="match status" value="1"/>
</dbReference>
<organism evidence="5 6">
    <name type="scientific">Halodesulfovibrio marinisediminis DSM 17456</name>
    <dbReference type="NCBI Taxonomy" id="1121457"/>
    <lineage>
        <taxon>Bacteria</taxon>
        <taxon>Pseudomonadati</taxon>
        <taxon>Thermodesulfobacteriota</taxon>
        <taxon>Desulfovibrionia</taxon>
        <taxon>Desulfovibrionales</taxon>
        <taxon>Desulfovibrionaceae</taxon>
        <taxon>Halodesulfovibrio</taxon>
    </lineage>
</organism>
<dbReference type="OrthoDB" id="9809450at2"/>
<dbReference type="PROSITE" id="PS50893">
    <property type="entry name" value="ABC_TRANSPORTER_2"/>
    <property type="match status" value="1"/>
</dbReference>
<dbReference type="AlphaFoldDB" id="A0A1N6GX08"/>
<keyword evidence="2" id="KW-0547">Nucleotide-binding</keyword>
<keyword evidence="6" id="KW-1185">Reference proteome</keyword>
<dbReference type="STRING" id="1121457.SAMN02745161_1860"/>
<evidence type="ECO:0000256" key="2">
    <source>
        <dbReference type="ARBA" id="ARBA00022741"/>
    </source>
</evidence>